<protein>
    <submittedName>
        <fullName evidence="2">Uncharacterized protein</fullName>
    </submittedName>
</protein>
<proteinExistence type="predicted"/>
<keyword evidence="3" id="KW-1185">Reference proteome</keyword>
<dbReference type="AlphaFoldDB" id="A0A8X6UZ73"/>
<comment type="caution">
    <text evidence="2">The sequence shown here is derived from an EMBL/GenBank/DDBJ whole genome shotgun (WGS) entry which is preliminary data.</text>
</comment>
<name>A0A8X6UZ73_TRICX</name>
<organism evidence="2 3">
    <name type="scientific">Trichonephila clavipes</name>
    <name type="common">Golden silk orbweaver</name>
    <name type="synonym">Nephila clavipes</name>
    <dbReference type="NCBI Taxonomy" id="2585209"/>
    <lineage>
        <taxon>Eukaryota</taxon>
        <taxon>Metazoa</taxon>
        <taxon>Ecdysozoa</taxon>
        <taxon>Arthropoda</taxon>
        <taxon>Chelicerata</taxon>
        <taxon>Arachnida</taxon>
        <taxon>Araneae</taxon>
        <taxon>Araneomorphae</taxon>
        <taxon>Entelegynae</taxon>
        <taxon>Araneoidea</taxon>
        <taxon>Nephilidae</taxon>
        <taxon>Trichonephila</taxon>
    </lineage>
</organism>
<accession>A0A8X6UZ73</accession>
<feature type="chain" id="PRO_5036492488" evidence="1">
    <location>
        <begin position="19"/>
        <end position="126"/>
    </location>
</feature>
<dbReference type="EMBL" id="BMAU01021067">
    <property type="protein sequence ID" value="GFX88983.1"/>
    <property type="molecule type" value="Genomic_DNA"/>
</dbReference>
<evidence type="ECO:0000313" key="3">
    <source>
        <dbReference type="Proteomes" id="UP000887159"/>
    </source>
</evidence>
<reference evidence="2" key="1">
    <citation type="submission" date="2020-08" db="EMBL/GenBank/DDBJ databases">
        <title>Multicomponent nature underlies the extraordinary mechanical properties of spider dragline silk.</title>
        <authorList>
            <person name="Kono N."/>
            <person name="Nakamura H."/>
            <person name="Mori M."/>
            <person name="Yoshida Y."/>
            <person name="Ohtoshi R."/>
            <person name="Malay A.D."/>
            <person name="Moran D.A.P."/>
            <person name="Tomita M."/>
            <person name="Numata K."/>
            <person name="Arakawa K."/>
        </authorList>
    </citation>
    <scope>NUCLEOTIDE SEQUENCE</scope>
</reference>
<dbReference type="Proteomes" id="UP000887159">
    <property type="component" value="Unassembled WGS sequence"/>
</dbReference>
<sequence>MIIKLVKVIFIYLSNARAWLLDHLTPSLPVPTDDVISRVFIESSVLEQKVAIHSGTAAEWAGLISSRAKPVESRLSPGARDSAHSGQSFRWLSKTFRFLGHGSIFENVCGDYALCSSEGQGNFRLS</sequence>
<gene>
    <name evidence="2" type="primary">NCL1_45822</name>
    <name evidence="2" type="ORF">TNCV_2852831</name>
</gene>
<evidence type="ECO:0000313" key="2">
    <source>
        <dbReference type="EMBL" id="GFX88983.1"/>
    </source>
</evidence>
<keyword evidence="1" id="KW-0732">Signal</keyword>
<evidence type="ECO:0000256" key="1">
    <source>
        <dbReference type="SAM" id="SignalP"/>
    </source>
</evidence>
<feature type="signal peptide" evidence="1">
    <location>
        <begin position="1"/>
        <end position="18"/>
    </location>
</feature>